<dbReference type="EMBL" id="FCON02000033">
    <property type="protein sequence ID" value="SAL63161.1"/>
    <property type="molecule type" value="Genomic_DNA"/>
</dbReference>
<evidence type="ECO:0000313" key="2">
    <source>
        <dbReference type="Proteomes" id="UP000054770"/>
    </source>
</evidence>
<dbReference type="Proteomes" id="UP000054770">
    <property type="component" value="Unassembled WGS sequence"/>
</dbReference>
<keyword evidence="2" id="KW-1185">Reference proteome</keyword>
<protein>
    <submittedName>
        <fullName evidence="1">Uncharacterized protein</fullName>
    </submittedName>
</protein>
<evidence type="ECO:0000313" key="1">
    <source>
        <dbReference type="EMBL" id="SAL63161.1"/>
    </source>
</evidence>
<dbReference type="AlphaFoldDB" id="A0A158J4B9"/>
<organism evidence="1 2">
    <name type="scientific">Caballeronia choica</name>
    <dbReference type="NCBI Taxonomy" id="326476"/>
    <lineage>
        <taxon>Bacteria</taxon>
        <taxon>Pseudomonadati</taxon>
        <taxon>Pseudomonadota</taxon>
        <taxon>Betaproteobacteria</taxon>
        <taxon>Burkholderiales</taxon>
        <taxon>Burkholderiaceae</taxon>
        <taxon>Caballeronia</taxon>
    </lineage>
</organism>
<gene>
    <name evidence="1" type="ORF">AWB68_03373</name>
</gene>
<comment type="caution">
    <text evidence="1">The sequence shown here is derived from an EMBL/GenBank/DDBJ whole genome shotgun (WGS) entry which is preliminary data.</text>
</comment>
<sequence>MRVAVPDVLNVPMRVIMARRIARAVSPREIESREK</sequence>
<accession>A0A158J4B9</accession>
<proteinExistence type="predicted"/>
<reference evidence="1" key="1">
    <citation type="submission" date="2016-01" db="EMBL/GenBank/DDBJ databases">
        <authorList>
            <person name="Peeters C."/>
        </authorList>
    </citation>
    <scope>NUCLEOTIDE SEQUENCE [LARGE SCALE GENOMIC DNA]</scope>
    <source>
        <strain evidence="1">LMG 22940</strain>
    </source>
</reference>
<name>A0A158J4B9_9BURK</name>